<evidence type="ECO:0000313" key="1">
    <source>
        <dbReference type="EMBL" id="KAJ1346792.1"/>
    </source>
</evidence>
<dbReference type="AlphaFoldDB" id="A0AAD5MCY8"/>
<accession>A0AAD5MCY8</accession>
<dbReference type="EMBL" id="JAHQIW010000223">
    <property type="protein sequence ID" value="KAJ1346792.1"/>
    <property type="molecule type" value="Genomic_DNA"/>
</dbReference>
<organism evidence="1 2">
    <name type="scientific">Parelaphostrongylus tenuis</name>
    <name type="common">Meningeal worm</name>
    <dbReference type="NCBI Taxonomy" id="148309"/>
    <lineage>
        <taxon>Eukaryota</taxon>
        <taxon>Metazoa</taxon>
        <taxon>Ecdysozoa</taxon>
        <taxon>Nematoda</taxon>
        <taxon>Chromadorea</taxon>
        <taxon>Rhabditida</taxon>
        <taxon>Rhabditina</taxon>
        <taxon>Rhabditomorpha</taxon>
        <taxon>Strongyloidea</taxon>
        <taxon>Metastrongylidae</taxon>
        <taxon>Parelaphostrongylus</taxon>
    </lineage>
</organism>
<gene>
    <name evidence="1" type="ORF">KIN20_001693</name>
</gene>
<protein>
    <submittedName>
        <fullName evidence="1">Uncharacterized protein</fullName>
    </submittedName>
</protein>
<keyword evidence="2" id="KW-1185">Reference proteome</keyword>
<evidence type="ECO:0000313" key="2">
    <source>
        <dbReference type="Proteomes" id="UP001196413"/>
    </source>
</evidence>
<comment type="caution">
    <text evidence="1">The sequence shown here is derived from an EMBL/GenBank/DDBJ whole genome shotgun (WGS) entry which is preliminary data.</text>
</comment>
<proteinExistence type="predicted"/>
<name>A0AAD5MCY8_PARTN</name>
<sequence length="74" mass="8639">MCRQRTDRQAYTIDPCLMIVWREKNVMPTQPIASRPLFDHHEAAESGSPNAPTYVIVRRDDLRHFSSVSHYIIL</sequence>
<dbReference type="Proteomes" id="UP001196413">
    <property type="component" value="Unassembled WGS sequence"/>
</dbReference>
<reference evidence="1" key="1">
    <citation type="submission" date="2021-06" db="EMBL/GenBank/DDBJ databases">
        <title>Parelaphostrongylus tenuis whole genome reference sequence.</title>
        <authorList>
            <person name="Garwood T.J."/>
            <person name="Larsen P.A."/>
            <person name="Fountain-Jones N.M."/>
            <person name="Garbe J.R."/>
            <person name="Macchietto M.G."/>
            <person name="Kania S.A."/>
            <person name="Gerhold R.W."/>
            <person name="Richards J.E."/>
            <person name="Wolf T.M."/>
        </authorList>
    </citation>
    <scope>NUCLEOTIDE SEQUENCE</scope>
    <source>
        <strain evidence="1">MNPRO001-30</strain>
        <tissue evidence="1">Meninges</tissue>
    </source>
</reference>